<dbReference type="Proteomes" id="UP001485043">
    <property type="component" value="Unassembled WGS sequence"/>
</dbReference>
<proteinExistence type="predicted"/>
<keyword evidence="1" id="KW-0732">Signal</keyword>
<accession>A0AAW1T4K0</accession>
<comment type="caution">
    <text evidence="2">The sequence shown here is derived from an EMBL/GenBank/DDBJ whole genome shotgun (WGS) entry which is preliminary data.</text>
</comment>
<sequence length="85" mass="9356">MSVVVLTPGLAVWLACSSQVSLHSRRQLVELELREDLPLEASIRWLGSYTGPVYLDGKFMTMPACGSAHDPAPNVQRSAGLQIWF</sequence>
<name>A0AAW1T4K0_9CHLO</name>
<protein>
    <submittedName>
        <fullName evidence="2">Uncharacterized protein</fullName>
    </submittedName>
</protein>
<keyword evidence="3" id="KW-1185">Reference proteome</keyword>
<feature type="chain" id="PRO_5043934771" evidence="1">
    <location>
        <begin position="18"/>
        <end position="85"/>
    </location>
</feature>
<gene>
    <name evidence="2" type="ORF">WJX84_004355</name>
</gene>
<evidence type="ECO:0000256" key="1">
    <source>
        <dbReference type="SAM" id="SignalP"/>
    </source>
</evidence>
<organism evidence="2 3">
    <name type="scientific">Apatococcus fuscideae</name>
    <dbReference type="NCBI Taxonomy" id="2026836"/>
    <lineage>
        <taxon>Eukaryota</taxon>
        <taxon>Viridiplantae</taxon>
        <taxon>Chlorophyta</taxon>
        <taxon>core chlorophytes</taxon>
        <taxon>Trebouxiophyceae</taxon>
        <taxon>Chlorellales</taxon>
        <taxon>Chlorellaceae</taxon>
        <taxon>Apatococcus</taxon>
    </lineage>
</organism>
<dbReference type="EMBL" id="JALJOV010000327">
    <property type="protein sequence ID" value="KAK9864656.1"/>
    <property type="molecule type" value="Genomic_DNA"/>
</dbReference>
<feature type="signal peptide" evidence="1">
    <location>
        <begin position="1"/>
        <end position="17"/>
    </location>
</feature>
<evidence type="ECO:0000313" key="3">
    <source>
        <dbReference type="Proteomes" id="UP001485043"/>
    </source>
</evidence>
<reference evidence="2 3" key="1">
    <citation type="journal article" date="2024" name="Nat. Commun.">
        <title>Phylogenomics reveals the evolutionary origins of lichenization in chlorophyte algae.</title>
        <authorList>
            <person name="Puginier C."/>
            <person name="Libourel C."/>
            <person name="Otte J."/>
            <person name="Skaloud P."/>
            <person name="Haon M."/>
            <person name="Grisel S."/>
            <person name="Petersen M."/>
            <person name="Berrin J.G."/>
            <person name="Delaux P.M."/>
            <person name="Dal Grande F."/>
            <person name="Keller J."/>
        </authorList>
    </citation>
    <scope>NUCLEOTIDE SEQUENCE [LARGE SCALE GENOMIC DNA]</scope>
    <source>
        <strain evidence="2 3">SAG 2523</strain>
    </source>
</reference>
<evidence type="ECO:0000313" key="2">
    <source>
        <dbReference type="EMBL" id="KAK9864656.1"/>
    </source>
</evidence>
<dbReference type="AlphaFoldDB" id="A0AAW1T4K0"/>